<feature type="region of interest" description="Disordered" evidence="5">
    <location>
        <begin position="91"/>
        <end position="143"/>
    </location>
</feature>
<proteinExistence type="predicted"/>
<evidence type="ECO:0000256" key="1">
    <source>
        <dbReference type="ARBA" id="ARBA00022475"/>
    </source>
</evidence>
<accession>A0A9W6L7V7</accession>
<keyword evidence="2 6" id="KW-0812">Transmembrane</keyword>
<evidence type="ECO:0000313" key="9">
    <source>
        <dbReference type="Proteomes" id="UP001144372"/>
    </source>
</evidence>
<feature type="domain" description="Lipopolysaccharide assembly protein A" evidence="7">
    <location>
        <begin position="35"/>
        <end position="89"/>
    </location>
</feature>
<feature type="compositionally biased region" description="Low complexity" evidence="5">
    <location>
        <begin position="113"/>
        <end position="126"/>
    </location>
</feature>
<dbReference type="EMBL" id="BSDR01000001">
    <property type="protein sequence ID" value="GLI35053.1"/>
    <property type="molecule type" value="Genomic_DNA"/>
</dbReference>
<keyword evidence="3 6" id="KW-1133">Transmembrane helix</keyword>
<gene>
    <name evidence="8" type="ORF">DAMNIGENAA_24860</name>
</gene>
<sequence length="143" mass="15949">MKLFKLVLTLLVLGFVGLFGWQNLSAFKQTVSFTLNIYLREPQSWEYPIYVILLVAAMLGLFAGLLLMLKPYFKVRRQLIQERQEKDQLLAAQEAAKAQKQAPPAAESREEPAPASHAEPATAPSADPATEEQPVEPRKAGQE</sequence>
<dbReference type="AlphaFoldDB" id="A0A9W6L7V7"/>
<comment type="caution">
    <text evidence="8">The sequence shown here is derived from an EMBL/GenBank/DDBJ whole genome shotgun (WGS) entry which is preliminary data.</text>
</comment>
<dbReference type="Proteomes" id="UP001144372">
    <property type="component" value="Unassembled WGS sequence"/>
</dbReference>
<keyword evidence="9" id="KW-1185">Reference proteome</keyword>
<dbReference type="GO" id="GO:0005886">
    <property type="term" value="C:plasma membrane"/>
    <property type="evidence" value="ECO:0007669"/>
    <property type="project" value="InterPro"/>
</dbReference>
<organism evidence="8 9">
    <name type="scientific">Desulforhabdus amnigena</name>
    <dbReference type="NCBI Taxonomy" id="40218"/>
    <lineage>
        <taxon>Bacteria</taxon>
        <taxon>Pseudomonadati</taxon>
        <taxon>Thermodesulfobacteriota</taxon>
        <taxon>Syntrophobacteria</taxon>
        <taxon>Syntrophobacterales</taxon>
        <taxon>Syntrophobacteraceae</taxon>
        <taxon>Desulforhabdus</taxon>
    </lineage>
</organism>
<evidence type="ECO:0000256" key="6">
    <source>
        <dbReference type="SAM" id="Phobius"/>
    </source>
</evidence>
<evidence type="ECO:0000256" key="2">
    <source>
        <dbReference type="ARBA" id="ARBA00022692"/>
    </source>
</evidence>
<evidence type="ECO:0000259" key="7">
    <source>
        <dbReference type="Pfam" id="PF06305"/>
    </source>
</evidence>
<name>A0A9W6L7V7_9BACT</name>
<keyword evidence="4 6" id="KW-0472">Membrane</keyword>
<reference evidence="8" key="1">
    <citation type="submission" date="2022-12" db="EMBL/GenBank/DDBJ databases">
        <title>Reference genome sequencing for broad-spectrum identification of bacterial and archaeal isolates by mass spectrometry.</title>
        <authorList>
            <person name="Sekiguchi Y."/>
            <person name="Tourlousse D.M."/>
        </authorList>
    </citation>
    <scope>NUCLEOTIDE SEQUENCE</scope>
    <source>
        <strain evidence="8">ASRB1</strain>
    </source>
</reference>
<feature type="transmembrane region" description="Helical" evidence="6">
    <location>
        <begin position="50"/>
        <end position="69"/>
    </location>
</feature>
<keyword evidence="1" id="KW-1003">Cell membrane</keyword>
<dbReference type="RefSeq" id="WP_281794586.1">
    <property type="nucleotide sequence ID" value="NZ_BSDR01000001.1"/>
</dbReference>
<dbReference type="InterPro" id="IPR010445">
    <property type="entry name" value="LapA_dom"/>
</dbReference>
<dbReference type="Pfam" id="PF06305">
    <property type="entry name" value="LapA_dom"/>
    <property type="match status" value="1"/>
</dbReference>
<evidence type="ECO:0000256" key="5">
    <source>
        <dbReference type="SAM" id="MobiDB-lite"/>
    </source>
</evidence>
<feature type="compositionally biased region" description="Low complexity" evidence="5">
    <location>
        <begin position="91"/>
        <end position="106"/>
    </location>
</feature>
<evidence type="ECO:0000256" key="4">
    <source>
        <dbReference type="ARBA" id="ARBA00023136"/>
    </source>
</evidence>
<protein>
    <recommendedName>
        <fullName evidence="7">Lipopolysaccharide assembly protein A domain-containing protein</fullName>
    </recommendedName>
</protein>
<evidence type="ECO:0000313" key="8">
    <source>
        <dbReference type="EMBL" id="GLI35053.1"/>
    </source>
</evidence>
<evidence type="ECO:0000256" key="3">
    <source>
        <dbReference type="ARBA" id="ARBA00022989"/>
    </source>
</evidence>